<proteinExistence type="predicted"/>
<dbReference type="Proteomes" id="UP001412067">
    <property type="component" value="Unassembled WGS sequence"/>
</dbReference>
<name>A0ABR2MSG1_9ASPA</name>
<gene>
    <name evidence="1" type="ORF">KSP40_PGU017679</name>
</gene>
<organism evidence="1 2">
    <name type="scientific">Platanthera guangdongensis</name>
    <dbReference type="NCBI Taxonomy" id="2320717"/>
    <lineage>
        <taxon>Eukaryota</taxon>
        <taxon>Viridiplantae</taxon>
        <taxon>Streptophyta</taxon>
        <taxon>Embryophyta</taxon>
        <taxon>Tracheophyta</taxon>
        <taxon>Spermatophyta</taxon>
        <taxon>Magnoliopsida</taxon>
        <taxon>Liliopsida</taxon>
        <taxon>Asparagales</taxon>
        <taxon>Orchidaceae</taxon>
        <taxon>Orchidoideae</taxon>
        <taxon>Orchideae</taxon>
        <taxon>Orchidinae</taxon>
        <taxon>Platanthera</taxon>
    </lineage>
</organism>
<reference evidence="1 2" key="1">
    <citation type="journal article" date="2022" name="Nat. Plants">
        <title>Genomes of leafy and leafless Platanthera orchids illuminate the evolution of mycoheterotrophy.</title>
        <authorList>
            <person name="Li M.H."/>
            <person name="Liu K.W."/>
            <person name="Li Z."/>
            <person name="Lu H.C."/>
            <person name="Ye Q.L."/>
            <person name="Zhang D."/>
            <person name="Wang J.Y."/>
            <person name="Li Y.F."/>
            <person name="Zhong Z.M."/>
            <person name="Liu X."/>
            <person name="Yu X."/>
            <person name="Liu D.K."/>
            <person name="Tu X.D."/>
            <person name="Liu B."/>
            <person name="Hao Y."/>
            <person name="Liao X.Y."/>
            <person name="Jiang Y.T."/>
            <person name="Sun W.H."/>
            <person name="Chen J."/>
            <person name="Chen Y.Q."/>
            <person name="Ai Y."/>
            <person name="Zhai J.W."/>
            <person name="Wu S.S."/>
            <person name="Zhou Z."/>
            <person name="Hsiao Y.Y."/>
            <person name="Wu W.L."/>
            <person name="Chen Y.Y."/>
            <person name="Lin Y.F."/>
            <person name="Hsu J.L."/>
            <person name="Li C.Y."/>
            <person name="Wang Z.W."/>
            <person name="Zhao X."/>
            <person name="Zhong W.Y."/>
            <person name="Ma X.K."/>
            <person name="Ma L."/>
            <person name="Huang J."/>
            <person name="Chen G.Z."/>
            <person name="Huang M.Z."/>
            <person name="Huang L."/>
            <person name="Peng D.H."/>
            <person name="Luo Y.B."/>
            <person name="Zou S.Q."/>
            <person name="Chen S.P."/>
            <person name="Lan S."/>
            <person name="Tsai W.C."/>
            <person name="Van de Peer Y."/>
            <person name="Liu Z.J."/>
        </authorList>
    </citation>
    <scope>NUCLEOTIDE SEQUENCE [LARGE SCALE GENOMIC DNA]</scope>
    <source>
        <strain evidence="1">Lor288</strain>
    </source>
</reference>
<protein>
    <submittedName>
        <fullName evidence="1">Uncharacterized protein</fullName>
    </submittedName>
</protein>
<keyword evidence="2" id="KW-1185">Reference proteome</keyword>
<accession>A0ABR2MSG1</accession>
<comment type="caution">
    <text evidence="1">The sequence shown here is derived from an EMBL/GenBank/DDBJ whole genome shotgun (WGS) entry which is preliminary data.</text>
</comment>
<evidence type="ECO:0000313" key="2">
    <source>
        <dbReference type="Proteomes" id="UP001412067"/>
    </source>
</evidence>
<sequence>MERKPLKAMVERQKLRTLVEILQRSVEVMVARVESTVGEVEVVSVGGLRGPAVHGFSRRNQRSWWSNCRRWWNRERWDGRGGGMCWLR</sequence>
<evidence type="ECO:0000313" key="1">
    <source>
        <dbReference type="EMBL" id="KAK8967137.1"/>
    </source>
</evidence>
<dbReference type="EMBL" id="JBBWWR010000005">
    <property type="protein sequence ID" value="KAK8967137.1"/>
    <property type="molecule type" value="Genomic_DNA"/>
</dbReference>